<evidence type="ECO:0000256" key="1">
    <source>
        <dbReference type="ARBA" id="ARBA00022801"/>
    </source>
</evidence>
<evidence type="ECO:0000256" key="3">
    <source>
        <dbReference type="ARBA" id="ARBA00036002"/>
    </source>
</evidence>
<dbReference type="CDD" id="cd03443">
    <property type="entry name" value="PaaI_thioesterase"/>
    <property type="match status" value="1"/>
</dbReference>
<comment type="similarity">
    <text evidence="4">Belongs to the YigI thioesterase family.</text>
</comment>
<feature type="domain" description="Thioesterase" evidence="8">
    <location>
        <begin position="30"/>
        <end position="104"/>
    </location>
</feature>
<dbReference type="EMBL" id="QLIX01000006">
    <property type="protein sequence ID" value="RAI59136.1"/>
    <property type="molecule type" value="Genomic_DNA"/>
</dbReference>
<keyword evidence="10" id="KW-1185">Reference proteome</keyword>
<dbReference type="Pfam" id="PF03061">
    <property type="entry name" value="4HBT"/>
    <property type="match status" value="1"/>
</dbReference>
<evidence type="ECO:0000313" key="10">
    <source>
        <dbReference type="Proteomes" id="UP000249065"/>
    </source>
</evidence>
<evidence type="ECO:0000256" key="5">
    <source>
        <dbReference type="ARBA" id="ARBA00038894"/>
    </source>
</evidence>
<keyword evidence="1" id="KW-0378">Hydrolase</keyword>
<comment type="caution">
    <text evidence="9">The sequence shown here is derived from an EMBL/GenBank/DDBJ whole genome shotgun (WGS) entry which is preliminary data.</text>
</comment>
<evidence type="ECO:0000313" key="9">
    <source>
        <dbReference type="EMBL" id="RAI59136.1"/>
    </source>
</evidence>
<organism evidence="9 10">
    <name type="scientific">Roseicella frigidaeris</name>
    <dbReference type="NCBI Taxonomy" id="2230885"/>
    <lineage>
        <taxon>Bacteria</taxon>
        <taxon>Pseudomonadati</taxon>
        <taxon>Pseudomonadota</taxon>
        <taxon>Alphaproteobacteria</taxon>
        <taxon>Acetobacterales</taxon>
        <taxon>Roseomonadaceae</taxon>
        <taxon>Roseicella</taxon>
    </lineage>
</organism>
<gene>
    <name evidence="9" type="ORF">DOO78_11025</name>
</gene>
<dbReference type="InterPro" id="IPR003736">
    <property type="entry name" value="PAAI_dom"/>
</dbReference>
<dbReference type="NCBIfam" id="TIGR00369">
    <property type="entry name" value="unchar_dom_1"/>
    <property type="match status" value="1"/>
</dbReference>
<dbReference type="Proteomes" id="UP000249065">
    <property type="component" value="Unassembled WGS sequence"/>
</dbReference>
<dbReference type="EC" id="3.1.2.20" evidence="5"/>
<comment type="catalytic activity">
    <reaction evidence="7">
        <text>a medium-chain fatty acyl-CoA + H2O = a medium-chain fatty acid + CoA + H(+)</text>
        <dbReference type="Rhea" id="RHEA:68184"/>
        <dbReference type="ChEBI" id="CHEBI:15377"/>
        <dbReference type="ChEBI" id="CHEBI:15378"/>
        <dbReference type="ChEBI" id="CHEBI:57287"/>
        <dbReference type="ChEBI" id="CHEBI:59558"/>
        <dbReference type="ChEBI" id="CHEBI:90546"/>
    </reaction>
</comment>
<sequence>MRTLGAVLDHVAPGQVAISLRPGPAISQQHGFVHAGAVSAIADSAAGYAALSLMPPGRGVLTTEFKINLLAPARGERILARGRVVKAGRTLTLAQTEVFAASGGQERLVALLTATLMAIEDREGITD</sequence>
<dbReference type="SUPFAM" id="SSF54637">
    <property type="entry name" value="Thioesterase/thiol ester dehydrase-isomerase"/>
    <property type="match status" value="1"/>
</dbReference>
<reference evidence="10" key="1">
    <citation type="submission" date="2018-06" db="EMBL/GenBank/DDBJ databases">
        <authorList>
            <person name="Khan S.A."/>
        </authorList>
    </citation>
    <scope>NUCLEOTIDE SEQUENCE [LARGE SCALE GENOMIC DNA]</scope>
    <source>
        <strain evidence="10">DB-1506</strain>
    </source>
</reference>
<comment type="catalytic activity">
    <reaction evidence="3">
        <text>a long-chain fatty acyl-CoA + H2O = a long-chain fatty acid + CoA + H(+)</text>
        <dbReference type="Rhea" id="RHEA:67680"/>
        <dbReference type="ChEBI" id="CHEBI:15377"/>
        <dbReference type="ChEBI" id="CHEBI:15378"/>
        <dbReference type="ChEBI" id="CHEBI:57287"/>
        <dbReference type="ChEBI" id="CHEBI:57560"/>
        <dbReference type="ChEBI" id="CHEBI:83139"/>
    </reaction>
</comment>
<evidence type="ECO:0000259" key="8">
    <source>
        <dbReference type="Pfam" id="PF03061"/>
    </source>
</evidence>
<evidence type="ECO:0000256" key="6">
    <source>
        <dbReference type="ARBA" id="ARBA00040062"/>
    </source>
</evidence>
<accession>A0A327M9N9</accession>
<evidence type="ECO:0000256" key="4">
    <source>
        <dbReference type="ARBA" id="ARBA00038381"/>
    </source>
</evidence>
<dbReference type="PANTHER" id="PTHR43240:SF20">
    <property type="entry name" value="MEDIUM_LONG-CHAIN ACYL-COA THIOESTERASE YIGI"/>
    <property type="match status" value="1"/>
</dbReference>
<dbReference type="GO" id="GO:0047617">
    <property type="term" value="F:fatty acyl-CoA hydrolase activity"/>
    <property type="evidence" value="ECO:0007669"/>
    <property type="project" value="UniProtKB-EC"/>
</dbReference>
<dbReference type="AlphaFoldDB" id="A0A327M9N9"/>
<name>A0A327M9N9_9PROT</name>
<evidence type="ECO:0000256" key="7">
    <source>
        <dbReference type="ARBA" id="ARBA00048062"/>
    </source>
</evidence>
<dbReference type="Gene3D" id="3.10.129.10">
    <property type="entry name" value="Hotdog Thioesterase"/>
    <property type="match status" value="1"/>
</dbReference>
<comment type="catalytic activity">
    <reaction evidence="2">
        <text>a fatty acyl-CoA + H2O = a fatty acid + CoA + H(+)</text>
        <dbReference type="Rhea" id="RHEA:16781"/>
        <dbReference type="ChEBI" id="CHEBI:15377"/>
        <dbReference type="ChEBI" id="CHEBI:15378"/>
        <dbReference type="ChEBI" id="CHEBI:28868"/>
        <dbReference type="ChEBI" id="CHEBI:57287"/>
        <dbReference type="ChEBI" id="CHEBI:77636"/>
        <dbReference type="EC" id="3.1.2.20"/>
    </reaction>
</comment>
<dbReference type="PANTHER" id="PTHR43240">
    <property type="entry name" value="1,4-DIHYDROXY-2-NAPHTHOYL-COA THIOESTERASE 1"/>
    <property type="match status" value="1"/>
</dbReference>
<proteinExistence type="inferred from homology"/>
<dbReference type="InterPro" id="IPR006683">
    <property type="entry name" value="Thioestr_dom"/>
</dbReference>
<protein>
    <recommendedName>
        <fullName evidence="6">Medium/long-chain acyl-CoA thioesterase YigI</fullName>
        <ecNumber evidence="5">3.1.2.20</ecNumber>
    </recommendedName>
</protein>
<evidence type="ECO:0000256" key="2">
    <source>
        <dbReference type="ARBA" id="ARBA00035880"/>
    </source>
</evidence>
<dbReference type="InterPro" id="IPR029069">
    <property type="entry name" value="HotDog_dom_sf"/>
</dbReference>
<dbReference type="OrthoDB" id="9806185at2"/>